<dbReference type="InterPro" id="IPR003879">
    <property type="entry name" value="Butyrophylin_SPRY"/>
</dbReference>
<gene>
    <name evidence="3" type="ORF">M9458_045610</name>
</gene>
<dbReference type="Pfam" id="PF00622">
    <property type="entry name" value="SPRY"/>
    <property type="match status" value="1"/>
</dbReference>
<dbReference type="InterPro" id="IPR006574">
    <property type="entry name" value="PRY"/>
</dbReference>
<reference evidence="3 4" key="1">
    <citation type="submission" date="2024-05" db="EMBL/GenBank/DDBJ databases">
        <title>Genome sequencing and assembly of Indian major carp, Cirrhinus mrigala (Hamilton, 1822).</title>
        <authorList>
            <person name="Mohindra V."/>
            <person name="Chowdhury L.M."/>
            <person name="Lal K."/>
            <person name="Jena J.K."/>
        </authorList>
    </citation>
    <scope>NUCLEOTIDE SEQUENCE [LARGE SCALE GENOMIC DNA]</scope>
    <source>
        <strain evidence="3">CM1030</strain>
        <tissue evidence="3">Blood</tissue>
    </source>
</reference>
<sequence length="84" mass="9615">NPYLILSDDGKQVSDGETEQDVPENPNRFKDICVLAKEGFSSGRFYYEVQVKGKTEWAIGVVRESINRKEEFNPSPDDDGFWLL</sequence>
<dbReference type="InterPro" id="IPR050143">
    <property type="entry name" value="TRIM/RBCC"/>
</dbReference>
<dbReference type="EMBL" id="JAMKFB020000023">
    <property type="protein sequence ID" value="KAL0157534.1"/>
    <property type="molecule type" value="Genomic_DNA"/>
</dbReference>
<feature type="region of interest" description="Disordered" evidence="1">
    <location>
        <begin position="1"/>
        <end position="25"/>
    </location>
</feature>
<dbReference type="Proteomes" id="UP001529510">
    <property type="component" value="Unassembled WGS sequence"/>
</dbReference>
<dbReference type="PANTHER" id="PTHR24103">
    <property type="entry name" value="E3 UBIQUITIN-PROTEIN LIGASE TRIM"/>
    <property type="match status" value="1"/>
</dbReference>
<accession>A0ABD0N5W8</accession>
<dbReference type="Gene3D" id="2.60.120.920">
    <property type="match status" value="1"/>
</dbReference>
<dbReference type="AlphaFoldDB" id="A0ABD0N5W8"/>
<dbReference type="InterPro" id="IPR043136">
    <property type="entry name" value="B30.2/SPRY_sf"/>
</dbReference>
<dbReference type="InterPro" id="IPR003877">
    <property type="entry name" value="SPRY_dom"/>
</dbReference>
<dbReference type="PRINTS" id="PR01407">
    <property type="entry name" value="BUTYPHLNCDUF"/>
</dbReference>
<proteinExistence type="predicted"/>
<evidence type="ECO:0000256" key="1">
    <source>
        <dbReference type="SAM" id="MobiDB-lite"/>
    </source>
</evidence>
<feature type="non-terminal residue" evidence="3">
    <location>
        <position position="1"/>
    </location>
</feature>
<evidence type="ECO:0000313" key="4">
    <source>
        <dbReference type="Proteomes" id="UP001529510"/>
    </source>
</evidence>
<comment type="caution">
    <text evidence="3">The sequence shown here is derived from an EMBL/GenBank/DDBJ whole genome shotgun (WGS) entry which is preliminary data.</text>
</comment>
<name>A0ABD0N5W8_CIRMR</name>
<protein>
    <recommendedName>
        <fullName evidence="2">B30.2/SPRY domain-containing protein</fullName>
    </recommendedName>
</protein>
<dbReference type="InterPro" id="IPR013320">
    <property type="entry name" value="ConA-like_dom_sf"/>
</dbReference>
<keyword evidence="4" id="KW-1185">Reference proteome</keyword>
<evidence type="ECO:0000259" key="2">
    <source>
        <dbReference type="PROSITE" id="PS50188"/>
    </source>
</evidence>
<dbReference type="PROSITE" id="PS50188">
    <property type="entry name" value="B302_SPRY"/>
    <property type="match status" value="1"/>
</dbReference>
<evidence type="ECO:0000313" key="3">
    <source>
        <dbReference type="EMBL" id="KAL0157534.1"/>
    </source>
</evidence>
<feature type="non-terminal residue" evidence="3">
    <location>
        <position position="84"/>
    </location>
</feature>
<dbReference type="InterPro" id="IPR001870">
    <property type="entry name" value="B30.2/SPRY"/>
</dbReference>
<organism evidence="3 4">
    <name type="scientific">Cirrhinus mrigala</name>
    <name type="common">Mrigala</name>
    <dbReference type="NCBI Taxonomy" id="683832"/>
    <lineage>
        <taxon>Eukaryota</taxon>
        <taxon>Metazoa</taxon>
        <taxon>Chordata</taxon>
        <taxon>Craniata</taxon>
        <taxon>Vertebrata</taxon>
        <taxon>Euteleostomi</taxon>
        <taxon>Actinopterygii</taxon>
        <taxon>Neopterygii</taxon>
        <taxon>Teleostei</taxon>
        <taxon>Ostariophysi</taxon>
        <taxon>Cypriniformes</taxon>
        <taxon>Cyprinidae</taxon>
        <taxon>Labeoninae</taxon>
        <taxon>Labeonini</taxon>
        <taxon>Cirrhinus</taxon>
    </lineage>
</organism>
<feature type="domain" description="B30.2/SPRY" evidence="2">
    <location>
        <begin position="1"/>
        <end position="84"/>
    </location>
</feature>
<dbReference type="SUPFAM" id="SSF49899">
    <property type="entry name" value="Concanavalin A-like lectins/glucanases"/>
    <property type="match status" value="1"/>
</dbReference>
<dbReference type="Pfam" id="PF13765">
    <property type="entry name" value="PRY"/>
    <property type="match status" value="1"/>
</dbReference>
<dbReference type="SMART" id="SM00589">
    <property type="entry name" value="PRY"/>
    <property type="match status" value="1"/>
</dbReference>